<dbReference type="InterPro" id="IPR000299">
    <property type="entry name" value="FERM_domain"/>
</dbReference>
<dbReference type="Pfam" id="PF00373">
    <property type="entry name" value="FERM_M"/>
    <property type="match status" value="1"/>
</dbReference>
<dbReference type="InterPro" id="IPR051567">
    <property type="entry name" value="Unconventional_Myosin_ATPase"/>
</dbReference>
<gene>
    <name evidence="2" type="primary">MYO15A_0</name>
    <name evidence="2" type="ORF">g.19551</name>
</gene>
<evidence type="ECO:0000259" key="1">
    <source>
        <dbReference type="PROSITE" id="PS50057"/>
    </source>
</evidence>
<feature type="domain" description="FERM" evidence="1">
    <location>
        <begin position="1"/>
        <end position="158"/>
    </location>
</feature>
<dbReference type="CDD" id="cd13201">
    <property type="entry name" value="FERM_C_MyoXV"/>
    <property type="match status" value="1"/>
</dbReference>
<dbReference type="PROSITE" id="PS50057">
    <property type="entry name" value="FERM_3"/>
    <property type="match status" value="1"/>
</dbReference>
<dbReference type="SUPFAM" id="SSF50729">
    <property type="entry name" value="PH domain-like"/>
    <property type="match status" value="1"/>
</dbReference>
<reference evidence="2" key="1">
    <citation type="submission" date="2018-04" db="EMBL/GenBank/DDBJ databases">
        <title>Transcriptome of Schizaphis graminum biotype I.</title>
        <authorList>
            <person name="Scully E.D."/>
            <person name="Geib S.M."/>
            <person name="Palmer N.A."/>
            <person name="Koch K."/>
            <person name="Bradshaw J."/>
            <person name="Heng-Moss T."/>
            <person name="Sarath G."/>
        </authorList>
    </citation>
    <scope>NUCLEOTIDE SEQUENCE</scope>
</reference>
<dbReference type="PANTHER" id="PTHR22692">
    <property type="entry name" value="MYOSIN VII, XV"/>
    <property type="match status" value="1"/>
</dbReference>
<dbReference type="InterPro" id="IPR011993">
    <property type="entry name" value="PH-like_dom_sf"/>
</dbReference>
<organism evidence="2">
    <name type="scientific">Schizaphis graminum</name>
    <name type="common">Green bug aphid</name>
    <dbReference type="NCBI Taxonomy" id="13262"/>
    <lineage>
        <taxon>Eukaryota</taxon>
        <taxon>Metazoa</taxon>
        <taxon>Ecdysozoa</taxon>
        <taxon>Arthropoda</taxon>
        <taxon>Hexapoda</taxon>
        <taxon>Insecta</taxon>
        <taxon>Pterygota</taxon>
        <taxon>Neoptera</taxon>
        <taxon>Paraneoptera</taxon>
        <taxon>Hemiptera</taxon>
        <taxon>Sternorrhyncha</taxon>
        <taxon>Aphidomorpha</taxon>
        <taxon>Aphidoidea</taxon>
        <taxon>Aphididae</taxon>
        <taxon>Aphidini</taxon>
        <taxon>Schizaphis</taxon>
    </lineage>
</organism>
<dbReference type="PANTHER" id="PTHR22692:SF26">
    <property type="entry name" value="SH3 DOMAIN-CONTAINING PROTEIN"/>
    <property type="match status" value="1"/>
</dbReference>
<evidence type="ECO:0000313" key="2">
    <source>
        <dbReference type="EMBL" id="MBY24651.1"/>
    </source>
</evidence>
<accession>A0A2S2P580</accession>
<protein>
    <submittedName>
        <fullName evidence="2">Unconventional myosin-XV</fullName>
    </submittedName>
</protein>
<dbReference type="Gene3D" id="2.30.29.30">
    <property type="entry name" value="Pleckstrin-homology domain (PH domain)/Phosphotyrosine-binding domain (PTB)"/>
    <property type="match status" value="1"/>
</dbReference>
<dbReference type="InterPro" id="IPR041795">
    <property type="entry name" value="MyoXV_FERM_C"/>
</dbReference>
<name>A0A2S2P580_SCHGA</name>
<dbReference type="InterPro" id="IPR019748">
    <property type="entry name" value="FERM_central"/>
</dbReference>
<dbReference type="AlphaFoldDB" id="A0A2S2P580"/>
<dbReference type="EMBL" id="GGMR01012032">
    <property type="protein sequence ID" value="MBY24651.1"/>
    <property type="molecule type" value="Transcribed_RNA"/>
</dbReference>
<dbReference type="InterPro" id="IPR002404">
    <property type="entry name" value="IRS_PTB"/>
</dbReference>
<proteinExistence type="predicted"/>
<dbReference type="Pfam" id="PF02174">
    <property type="entry name" value="IRS"/>
    <property type="match status" value="1"/>
</dbReference>
<dbReference type="CDD" id="cd14473">
    <property type="entry name" value="FERM_B-lobe"/>
    <property type="match status" value="1"/>
</dbReference>
<sequence length="161" mass="18388">MLQPPTLKETKFLLPKPALMQNEVNPQQLVQMVQNNWPQIETLHSVEAKAQFLEILSKWPLFGSSFFAVKRSGDQQILALNRTGVHFLHIVTHKTLSTVPFSEVISTRKVRAGEGATLYLELKCGNLFQQRVARLQTDQAHEIARLVRQYITMHRHNVGGH</sequence>